<dbReference type="Proteomes" id="UP000541347">
    <property type="component" value="Unassembled WGS sequence"/>
</dbReference>
<accession>A0ABW9ZEB1</accession>
<proteinExistence type="predicted"/>
<sequence>MHVKVTLPASGTTLPRRLSRQQAKNETRRLAEAGHVSFTRHVLERGVERNISTSQMLACLIKGDVVTDPWLSDKGHFRFDMARHRRGEELTLAVALDVERDVVVITAY</sequence>
<evidence type="ECO:0000256" key="1">
    <source>
        <dbReference type="SAM" id="MobiDB-lite"/>
    </source>
</evidence>
<comment type="caution">
    <text evidence="2">The sequence shown here is derived from an EMBL/GenBank/DDBJ whole genome shotgun (WGS) entry which is preliminary data.</text>
</comment>
<reference evidence="2 3" key="1">
    <citation type="submission" date="2020-01" db="EMBL/GenBank/DDBJ databases">
        <authorList>
            <person name="Peng S.Y."/>
            <person name="Li J."/>
            <person name="Wang M."/>
            <person name="Wang L."/>
            <person name="Wang C.Q."/>
            <person name="Wang J.R."/>
        </authorList>
    </citation>
    <scope>NUCLEOTIDE SEQUENCE [LARGE SCALE GENOMIC DNA]</scope>
    <source>
        <strain evidence="2 3">XCT-34</strain>
    </source>
</reference>
<organism evidence="2 3">
    <name type="scientific">Pannonibacter tanglangensis</name>
    <dbReference type="NCBI Taxonomy" id="2750084"/>
    <lineage>
        <taxon>Bacteria</taxon>
        <taxon>Pseudomonadati</taxon>
        <taxon>Pseudomonadota</taxon>
        <taxon>Alphaproteobacteria</taxon>
        <taxon>Hyphomicrobiales</taxon>
        <taxon>Stappiaceae</taxon>
        <taxon>Pannonibacter</taxon>
    </lineage>
</organism>
<evidence type="ECO:0000313" key="2">
    <source>
        <dbReference type="EMBL" id="NBN63175.1"/>
    </source>
</evidence>
<keyword evidence="3" id="KW-1185">Reference proteome</keyword>
<dbReference type="Pfam" id="PF14076">
    <property type="entry name" value="DUF4258"/>
    <property type="match status" value="1"/>
</dbReference>
<gene>
    <name evidence="2" type="ORF">GWI71_05725</name>
</gene>
<evidence type="ECO:0000313" key="3">
    <source>
        <dbReference type="Proteomes" id="UP000541347"/>
    </source>
</evidence>
<protein>
    <submittedName>
        <fullName evidence="2">DUF4258 domain-containing protein</fullName>
    </submittedName>
</protein>
<dbReference type="EMBL" id="JAABLP010000002">
    <property type="protein sequence ID" value="NBN63175.1"/>
    <property type="molecule type" value="Genomic_DNA"/>
</dbReference>
<feature type="region of interest" description="Disordered" evidence="1">
    <location>
        <begin position="1"/>
        <end position="26"/>
    </location>
</feature>
<name>A0ABW9ZEB1_9HYPH</name>
<dbReference type="RefSeq" id="WP_161676077.1">
    <property type="nucleotide sequence ID" value="NZ_JAABLP010000002.1"/>
</dbReference>
<dbReference type="InterPro" id="IPR025354">
    <property type="entry name" value="DUF4258"/>
</dbReference>